<feature type="compositionally biased region" description="Low complexity" evidence="1">
    <location>
        <begin position="119"/>
        <end position="128"/>
    </location>
</feature>
<feature type="compositionally biased region" description="Polar residues" evidence="1">
    <location>
        <begin position="377"/>
        <end position="387"/>
    </location>
</feature>
<keyword evidence="3" id="KW-1185">Reference proteome</keyword>
<name>A0A8H5BDC8_9AGAR</name>
<feature type="compositionally biased region" description="Low complexity" evidence="1">
    <location>
        <begin position="135"/>
        <end position="170"/>
    </location>
</feature>
<dbReference type="EMBL" id="JAACJJ010000028">
    <property type="protein sequence ID" value="KAF5321275.1"/>
    <property type="molecule type" value="Genomic_DNA"/>
</dbReference>
<dbReference type="SUPFAM" id="SSF47676">
    <property type="entry name" value="Conserved domain common to transcription factors TFIIS, elongin A, CRSP70"/>
    <property type="match status" value="1"/>
</dbReference>
<dbReference type="Gene3D" id="1.20.930.10">
    <property type="entry name" value="Conserved domain common to transcription factors TFIIS, elongin A, CRSP70"/>
    <property type="match status" value="1"/>
</dbReference>
<feature type="region of interest" description="Disordered" evidence="1">
    <location>
        <begin position="305"/>
        <end position="465"/>
    </location>
</feature>
<protein>
    <submittedName>
        <fullName evidence="2">Uncharacterized protein</fullName>
    </submittedName>
</protein>
<feature type="region of interest" description="Disordered" evidence="1">
    <location>
        <begin position="119"/>
        <end position="170"/>
    </location>
</feature>
<evidence type="ECO:0000313" key="2">
    <source>
        <dbReference type="EMBL" id="KAF5321275.1"/>
    </source>
</evidence>
<feature type="region of interest" description="Disordered" evidence="1">
    <location>
        <begin position="197"/>
        <end position="227"/>
    </location>
</feature>
<dbReference type="AlphaFoldDB" id="A0A8H5BDC8"/>
<evidence type="ECO:0000313" key="3">
    <source>
        <dbReference type="Proteomes" id="UP000567179"/>
    </source>
</evidence>
<dbReference type="OrthoDB" id="3071055at2759"/>
<gene>
    <name evidence="2" type="ORF">D9619_001016</name>
</gene>
<comment type="caution">
    <text evidence="2">The sequence shown here is derived from an EMBL/GenBank/DDBJ whole genome shotgun (WGS) entry which is preliminary data.</text>
</comment>
<accession>A0A8H5BDC8</accession>
<reference evidence="2 3" key="1">
    <citation type="journal article" date="2020" name="ISME J.">
        <title>Uncovering the hidden diversity of litter-decomposition mechanisms in mushroom-forming fungi.</title>
        <authorList>
            <person name="Floudas D."/>
            <person name="Bentzer J."/>
            <person name="Ahren D."/>
            <person name="Johansson T."/>
            <person name="Persson P."/>
            <person name="Tunlid A."/>
        </authorList>
    </citation>
    <scope>NUCLEOTIDE SEQUENCE [LARGE SCALE GENOMIC DNA]</scope>
    <source>
        <strain evidence="2 3">CBS 101986</strain>
    </source>
</reference>
<dbReference type="Proteomes" id="UP000567179">
    <property type="component" value="Unassembled WGS sequence"/>
</dbReference>
<feature type="compositionally biased region" description="Basic and acidic residues" evidence="1">
    <location>
        <begin position="445"/>
        <end position="461"/>
    </location>
</feature>
<dbReference type="InterPro" id="IPR035441">
    <property type="entry name" value="TFIIS/LEDGF_dom_sf"/>
</dbReference>
<sequence>MGSTIFCPVAHAPLSAEDSPRSPDFQNHSMFPLRALSQVQHYVEKHQIEPPGIYRKSSLKHRLLPPKFGARPLIQSPKPSIRWSDPIAVIYEIPSRESSVSSVDDFGFSTGHLSPAPTPISASFSTSTPAPPTSAPSTFAPSTSAPSFSTPTSSPGSTFGPTQTSTFSSSASTLTPIPIYAPTHILTPTPALTSTPAFAPASTPVPTSTPTLTPVPTSTPAAFPSSAPSSCSSAAGLETEFYAEFTAKKSPPDNDYDIGNASISLINSLQELPSTVWLQLDWPQKAAPKNINAFNLRHLALSFPEESAGPEGPGSKAPTASLPFQHHLGTKPNQHQHKRREQPSPTKDTHHRRSKAPKLDSNPGNSRDHWLIPHAATSPTVSASTPESSRDNDSGNDSDDSLFGSHHSESTSDDEPLANKSAHRVPLAGLSPAVRNRAPKSSSISKERFRNAIENNHEAEKARRRRKFVPHPREITVDKLRLTNWNNELARFHYLMENDKFNGEAHAAELLQCLETVDRHKADRYITTAVLAETKIAMQVKVFRHAPYGRTVKEVANRICKAWRALCQEGAPAK</sequence>
<organism evidence="2 3">
    <name type="scientific">Psilocybe cf. subviscida</name>
    <dbReference type="NCBI Taxonomy" id="2480587"/>
    <lineage>
        <taxon>Eukaryota</taxon>
        <taxon>Fungi</taxon>
        <taxon>Dikarya</taxon>
        <taxon>Basidiomycota</taxon>
        <taxon>Agaricomycotina</taxon>
        <taxon>Agaricomycetes</taxon>
        <taxon>Agaricomycetidae</taxon>
        <taxon>Agaricales</taxon>
        <taxon>Agaricineae</taxon>
        <taxon>Strophariaceae</taxon>
        <taxon>Psilocybe</taxon>
    </lineage>
</organism>
<evidence type="ECO:0000256" key="1">
    <source>
        <dbReference type="SAM" id="MobiDB-lite"/>
    </source>
</evidence>
<proteinExistence type="predicted"/>